<dbReference type="Gene3D" id="2.30.40.10">
    <property type="entry name" value="Urease, subunit C, domain 1"/>
    <property type="match status" value="1"/>
</dbReference>
<evidence type="ECO:0000313" key="3">
    <source>
        <dbReference type="Proteomes" id="UP000305675"/>
    </source>
</evidence>
<dbReference type="PANTHER" id="PTHR43135:SF3">
    <property type="entry name" value="ALPHA-D-RIBOSE 1-METHYLPHOSPHONATE 5-TRIPHOSPHATE DIPHOSPHATASE"/>
    <property type="match status" value="1"/>
</dbReference>
<evidence type="ECO:0000259" key="1">
    <source>
        <dbReference type="Pfam" id="PF01979"/>
    </source>
</evidence>
<gene>
    <name evidence="2" type="ORF">FCL42_19740</name>
</gene>
<proteinExistence type="predicted"/>
<evidence type="ECO:0000313" key="2">
    <source>
        <dbReference type="EMBL" id="TKB50134.1"/>
    </source>
</evidence>
<reference evidence="2 3" key="1">
    <citation type="submission" date="2019-04" db="EMBL/GenBank/DDBJ databases">
        <authorList>
            <person name="Hwang J.C."/>
        </authorList>
    </citation>
    <scope>NUCLEOTIDE SEQUENCE [LARGE SCALE GENOMIC DNA]</scope>
    <source>
        <strain evidence="2 3">IMCC35002</strain>
    </source>
</reference>
<dbReference type="Proteomes" id="UP000305675">
    <property type="component" value="Unassembled WGS sequence"/>
</dbReference>
<sequence length="411" mass="43813">MVAMPTVWAQTLLIKADALVDVEQGRLVESPQVLLEGNQIIAVGRDIKVPPGAKELNLEGHTLLPGLFDMHVHITGDSNKFGYRRLTVTVPGAAITGVANAKKTLDAGFTSIRNLGAPGFADVALKEAINAGEVPGPRLFVSGPALGITGGHCDNNFLPYEYQVKSEGVADGPWKLREKVRRNLKYGADLIKFCATGGVMSKGTKVGAQQFAQEEMNAIVAEAKLAGVTVAAHAHGTDGIKAAIRAGVDTIEHASFLDDEAIALAKEYGTTLSMDIYNTEHILSEGKKAGMLEENLAKERSVGGRQRESFRRAVEAGVNVVFGSDAAIYPHGQNGRQFSRMVKFGMSEMQALQAATIKAATVLKQQQQLGSIEVGKLADIIAVKGNPLEDISLMERVSVVIKDGQIHKAPD</sequence>
<dbReference type="PANTHER" id="PTHR43135">
    <property type="entry name" value="ALPHA-D-RIBOSE 1-METHYLPHOSPHONATE 5-TRIPHOSPHATE DIPHOSPHATASE"/>
    <property type="match status" value="1"/>
</dbReference>
<dbReference type="InterPro" id="IPR032466">
    <property type="entry name" value="Metal_Hydrolase"/>
</dbReference>
<dbReference type="EMBL" id="SWCJ01000023">
    <property type="protein sequence ID" value="TKB50134.1"/>
    <property type="molecule type" value="Genomic_DNA"/>
</dbReference>
<dbReference type="InterPro" id="IPR011059">
    <property type="entry name" value="Metal-dep_hydrolase_composite"/>
</dbReference>
<dbReference type="SUPFAM" id="SSF51556">
    <property type="entry name" value="Metallo-dependent hydrolases"/>
    <property type="match status" value="1"/>
</dbReference>
<protein>
    <submittedName>
        <fullName evidence="2">Amidohydrolase family protein</fullName>
    </submittedName>
</protein>
<keyword evidence="3" id="KW-1185">Reference proteome</keyword>
<dbReference type="AlphaFoldDB" id="A0A4U1BHZ7"/>
<dbReference type="InterPro" id="IPR006680">
    <property type="entry name" value="Amidohydro-rel"/>
</dbReference>
<dbReference type="Pfam" id="PF01979">
    <property type="entry name" value="Amidohydro_1"/>
    <property type="match status" value="1"/>
</dbReference>
<organism evidence="2 3">
    <name type="scientific">Ferrimonas aestuarii</name>
    <dbReference type="NCBI Taxonomy" id="2569539"/>
    <lineage>
        <taxon>Bacteria</taxon>
        <taxon>Pseudomonadati</taxon>
        <taxon>Pseudomonadota</taxon>
        <taxon>Gammaproteobacteria</taxon>
        <taxon>Alteromonadales</taxon>
        <taxon>Ferrimonadaceae</taxon>
        <taxon>Ferrimonas</taxon>
    </lineage>
</organism>
<dbReference type="CDD" id="cd01299">
    <property type="entry name" value="Met_dep_hydrolase_A"/>
    <property type="match status" value="1"/>
</dbReference>
<feature type="domain" description="Amidohydrolase-related" evidence="1">
    <location>
        <begin position="62"/>
        <end position="406"/>
    </location>
</feature>
<accession>A0A4U1BHZ7</accession>
<name>A0A4U1BHZ7_9GAMM</name>
<dbReference type="Gene3D" id="3.20.20.140">
    <property type="entry name" value="Metal-dependent hydrolases"/>
    <property type="match status" value="1"/>
</dbReference>
<keyword evidence="2" id="KW-0378">Hydrolase</keyword>
<dbReference type="SUPFAM" id="SSF51338">
    <property type="entry name" value="Composite domain of metallo-dependent hydrolases"/>
    <property type="match status" value="2"/>
</dbReference>
<comment type="caution">
    <text evidence="2">The sequence shown here is derived from an EMBL/GenBank/DDBJ whole genome shotgun (WGS) entry which is preliminary data.</text>
</comment>
<dbReference type="InterPro" id="IPR057744">
    <property type="entry name" value="OTAase-like"/>
</dbReference>
<dbReference type="GO" id="GO:0016810">
    <property type="term" value="F:hydrolase activity, acting on carbon-nitrogen (but not peptide) bonds"/>
    <property type="evidence" value="ECO:0007669"/>
    <property type="project" value="InterPro"/>
</dbReference>
<dbReference type="InterPro" id="IPR051781">
    <property type="entry name" value="Metallo-dep_Hydrolase"/>
</dbReference>
<dbReference type="OrthoDB" id="9782972at2"/>